<dbReference type="AlphaFoldDB" id="A0A2K8SQ86"/>
<keyword evidence="2" id="KW-1185">Reference proteome</keyword>
<dbReference type="OrthoDB" id="9943224at2"/>
<organism evidence="1 2">
    <name type="scientific">Nostoc flagelliforme CCNUN1</name>
    <dbReference type="NCBI Taxonomy" id="2038116"/>
    <lineage>
        <taxon>Bacteria</taxon>
        <taxon>Bacillati</taxon>
        <taxon>Cyanobacteriota</taxon>
        <taxon>Cyanophyceae</taxon>
        <taxon>Nostocales</taxon>
        <taxon>Nostocaceae</taxon>
        <taxon>Nostoc</taxon>
    </lineage>
</organism>
<dbReference type="Proteomes" id="UP000232003">
    <property type="component" value="Chromosome"/>
</dbReference>
<reference evidence="1 2" key="1">
    <citation type="submission" date="2017-11" db="EMBL/GenBank/DDBJ databases">
        <title>Complete genome of a free-living desiccation-tolerant cyanobacterium and its photosynthetic adaptation to extreme terrestrial habitat.</title>
        <authorList>
            <person name="Shang J."/>
        </authorList>
    </citation>
    <scope>NUCLEOTIDE SEQUENCE [LARGE SCALE GENOMIC DNA]</scope>
    <source>
        <strain evidence="1 2">CCNUN1</strain>
    </source>
</reference>
<dbReference type="EMBL" id="CP024785">
    <property type="protein sequence ID" value="AUB37463.1"/>
    <property type="molecule type" value="Genomic_DNA"/>
</dbReference>
<protein>
    <submittedName>
        <fullName evidence="1">Uncharacterized protein</fullName>
    </submittedName>
</protein>
<name>A0A2K8SQ86_9NOSO</name>
<proteinExistence type="predicted"/>
<accession>A0A2K8SQ86</accession>
<gene>
    <name evidence="1" type="ORF">COO91_03408</name>
</gene>
<evidence type="ECO:0000313" key="1">
    <source>
        <dbReference type="EMBL" id="AUB37463.1"/>
    </source>
</evidence>
<sequence length="514" mass="58700">MTQGILDSQAIAAEHCSGLIGDRSAPEKLFLSTAQSLDFWLSVAKKRETMPAHDYLAYLDSFGWSRRNVLPYVKLADFIREHLPLQIGALAKLDIRTLLKLPLPRYAPIVEQIRTGEPTQAQITESIKNLPTKPREKYKSVEEKKDEVFGLNLTKATDEIVSATAQMMGLSKQRAIEENCKLVQELMTGVDPVDAIARFKQQFVSHAEPVKADEIVATELQTDFEPYPVQWHEEGVIHASWVNKVEGDNALLEANDAVYSVPLAELKRININAIKEEINDHKKLSYPYQQLYINAVNAKQEYITLQALPEGDETYDSTLKQYIRWMSCAESGANRNEIWFDRNELEEHLRLVLVPDGEDLIAAVANEPRFKRKEIKTSFLEALYSGVPDVPSLEQRLKDADDWDEIASLVRCNNKTLTQAMETWTIEEKELLITKLAAFLETSFTTAIQDKELSWLHHVSLAKALSKLEFEVNQQVCKFHKFIDYGTVEELWSFKTEQGEVIVVPRNEVKVFRF</sequence>
<evidence type="ECO:0000313" key="2">
    <source>
        <dbReference type="Proteomes" id="UP000232003"/>
    </source>
</evidence>
<dbReference type="RefSeq" id="WP_100899097.1">
    <property type="nucleotide sequence ID" value="NZ_CAWNNC010000001.1"/>
</dbReference>
<dbReference type="KEGG" id="nfl:COO91_03408"/>